<keyword evidence="4" id="KW-0233">DNA recombination</keyword>
<dbReference type="InterPro" id="IPR004107">
    <property type="entry name" value="Integrase_SAM-like_N"/>
</dbReference>
<dbReference type="PANTHER" id="PTHR30349:SF64">
    <property type="entry name" value="PROPHAGE INTEGRASE INTD-RELATED"/>
    <property type="match status" value="1"/>
</dbReference>
<evidence type="ECO:0000256" key="2">
    <source>
        <dbReference type="ARBA" id="ARBA00022908"/>
    </source>
</evidence>
<sequence length="415" mass="46699">MGHIQDRWYRPAQDSETGKPLLNAQGKPVLEKTELFGKGLRYKVRYLDPVGNERSKSFPDKKKRLAEDFMHKVEDEKNRGSYLDPKAGKVVLREYAQRWVASQSFEESTRELTAYRMRLHIYPHLGDKFLDGITASDVREWDRKLQDKGLAASYREVLFAHLQSVLNAAVDDEKIRKNPCNAASVRKPKAEARKIIPWTAERVHAVHEAMAERYKVTVLLGAGLGLRQGEVFGLAVDDVDFDGGEVHVQRQVKLVGNKPCFAPPKRNKTRDVPLPDSVGKALVDHMAQFPPLSVTLPWKHPGGELVTARLLVYSRERTQAWRPVFNQWTWAPALKKAGVERVPRVDGFHALRHFYASTLLDAGETVAALASYLGHADPGFTLRTYTHLMPSSKERTRRAVDGVFGPGRGDLPAAA</sequence>
<dbReference type="RefSeq" id="WP_200318170.1">
    <property type="nucleotide sequence ID" value="NZ_JAENJH010000002.1"/>
</dbReference>
<dbReference type="InterPro" id="IPR010998">
    <property type="entry name" value="Integrase_recombinase_N"/>
</dbReference>
<evidence type="ECO:0000313" key="9">
    <source>
        <dbReference type="EMBL" id="MBK1785227.1"/>
    </source>
</evidence>
<name>A0A934QNE3_9PSEU</name>
<feature type="region of interest" description="Disordered" evidence="6">
    <location>
        <begin position="1"/>
        <end position="23"/>
    </location>
</feature>
<evidence type="ECO:0000256" key="1">
    <source>
        <dbReference type="ARBA" id="ARBA00008857"/>
    </source>
</evidence>
<dbReference type="InterPro" id="IPR002104">
    <property type="entry name" value="Integrase_catalytic"/>
</dbReference>
<comment type="caution">
    <text evidence="9">The sequence shown here is derived from an EMBL/GenBank/DDBJ whole genome shotgun (WGS) entry which is preliminary data.</text>
</comment>
<reference evidence="9" key="1">
    <citation type="submission" date="2020-12" db="EMBL/GenBank/DDBJ databases">
        <title>Prauserella sp. ASG 168, a novel actinomycete isolated from cave rock.</title>
        <authorList>
            <person name="Suriyachadkun C."/>
        </authorList>
    </citation>
    <scope>NUCLEOTIDE SEQUENCE</scope>
    <source>
        <strain evidence="9">ASG 168</strain>
    </source>
</reference>
<evidence type="ECO:0000256" key="3">
    <source>
        <dbReference type="ARBA" id="ARBA00023125"/>
    </source>
</evidence>
<dbReference type="Pfam" id="PF00589">
    <property type="entry name" value="Phage_integrase"/>
    <property type="match status" value="1"/>
</dbReference>
<dbReference type="Proteomes" id="UP000635245">
    <property type="component" value="Unassembled WGS sequence"/>
</dbReference>
<dbReference type="GO" id="GO:0015074">
    <property type="term" value="P:DNA integration"/>
    <property type="evidence" value="ECO:0007669"/>
    <property type="project" value="InterPro"/>
</dbReference>
<comment type="similarity">
    <text evidence="1">Belongs to the 'phage' integrase family.</text>
</comment>
<evidence type="ECO:0000259" key="8">
    <source>
        <dbReference type="PROSITE" id="PS51900"/>
    </source>
</evidence>
<dbReference type="Gene3D" id="1.10.443.10">
    <property type="entry name" value="Intergrase catalytic core"/>
    <property type="match status" value="1"/>
</dbReference>
<feature type="domain" description="Core-binding (CB)" evidence="8">
    <location>
        <begin position="90"/>
        <end position="170"/>
    </location>
</feature>
<feature type="domain" description="Tyr recombinase" evidence="7">
    <location>
        <begin position="193"/>
        <end position="401"/>
    </location>
</feature>
<evidence type="ECO:0000256" key="6">
    <source>
        <dbReference type="SAM" id="MobiDB-lite"/>
    </source>
</evidence>
<dbReference type="Gene3D" id="1.10.150.130">
    <property type="match status" value="1"/>
</dbReference>
<organism evidence="9 10">
    <name type="scientific">Prauserella cavernicola</name>
    <dbReference type="NCBI Taxonomy" id="2800127"/>
    <lineage>
        <taxon>Bacteria</taxon>
        <taxon>Bacillati</taxon>
        <taxon>Actinomycetota</taxon>
        <taxon>Actinomycetes</taxon>
        <taxon>Pseudonocardiales</taxon>
        <taxon>Pseudonocardiaceae</taxon>
        <taxon>Prauserella</taxon>
    </lineage>
</organism>
<dbReference type="PANTHER" id="PTHR30349">
    <property type="entry name" value="PHAGE INTEGRASE-RELATED"/>
    <property type="match status" value="1"/>
</dbReference>
<proteinExistence type="inferred from homology"/>
<evidence type="ECO:0000256" key="4">
    <source>
        <dbReference type="ARBA" id="ARBA00023172"/>
    </source>
</evidence>
<evidence type="ECO:0000256" key="5">
    <source>
        <dbReference type="PROSITE-ProRule" id="PRU01248"/>
    </source>
</evidence>
<dbReference type="GO" id="GO:0003677">
    <property type="term" value="F:DNA binding"/>
    <property type="evidence" value="ECO:0007669"/>
    <property type="project" value="UniProtKB-UniRule"/>
</dbReference>
<dbReference type="InterPro" id="IPR011010">
    <property type="entry name" value="DNA_brk_join_enz"/>
</dbReference>
<dbReference type="PROSITE" id="PS51900">
    <property type="entry name" value="CB"/>
    <property type="match status" value="1"/>
</dbReference>
<accession>A0A934QNE3</accession>
<dbReference type="CDD" id="cd01189">
    <property type="entry name" value="INT_ICEBs1_C_like"/>
    <property type="match status" value="1"/>
</dbReference>
<gene>
    <name evidence="9" type="ORF">JHE00_12910</name>
</gene>
<dbReference type="InterPro" id="IPR013762">
    <property type="entry name" value="Integrase-like_cat_sf"/>
</dbReference>
<dbReference type="InterPro" id="IPR044068">
    <property type="entry name" value="CB"/>
</dbReference>
<protein>
    <submittedName>
        <fullName evidence="9">Site-specific integrase</fullName>
    </submittedName>
</protein>
<dbReference type="EMBL" id="JAENJH010000002">
    <property type="protein sequence ID" value="MBK1785227.1"/>
    <property type="molecule type" value="Genomic_DNA"/>
</dbReference>
<evidence type="ECO:0000313" key="10">
    <source>
        <dbReference type="Proteomes" id="UP000635245"/>
    </source>
</evidence>
<keyword evidence="2" id="KW-0229">DNA integration</keyword>
<dbReference type="SUPFAM" id="SSF56349">
    <property type="entry name" value="DNA breaking-rejoining enzymes"/>
    <property type="match status" value="1"/>
</dbReference>
<dbReference type="GO" id="GO:0006310">
    <property type="term" value="P:DNA recombination"/>
    <property type="evidence" value="ECO:0007669"/>
    <property type="project" value="UniProtKB-KW"/>
</dbReference>
<evidence type="ECO:0000259" key="7">
    <source>
        <dbReference type="PROSITE" id="PS51898"/>
    </source>
</evidence>
<keyword evidence="3 5" id="KW-0238">DNA-binding</keyword>
<dbReference type="Pfam" id="PF14659">
    <property type="entry name" value="Phage_int_SAM_3"/>
    <property type="match status" value="1"/>
</dbReference>
<dbReference type="PROSITE" id="PS51898">
    <property type="entry name" value="TYR_RECOMBINASE"/>
    <property type="match status" value="1"/>
</dbReference>
<dbReference type="InterPro" id="IPR050090">
    <property type="entry name" value="Tyrosine_recombinase_XerCD"/>
</dbReference>
<dbReference type="AlphaFoldDB" id="A0A934QNE3"/>
<keyword evidence="10" id="KW-1185">Reference proteome</keyword>